<sequence>MAEEESELELNRFEEEIQNLFISSAGDVPAHQSKSYCAKFCELVEAHTSKWQLPLPQLQVLRRALCSFAHGAAYFPSDCEHVQYTLSSLALSVYELLLFFGKDEFPENPLKDILDCIQDCHSYLVRYQNVYLLQVRQIIKEGGPWANPVLQGILKESEQPGEEVDRYLSSEVAQFFELRVRYLMAYERIPEAMALSKGCSQHPSIGRHTFFQQAYLTCLWKASHYNQLFEEIAEIDGKEAVELICNLENDEKDEMLLALSRGFVSQQLANGDMYYMWDLVFIWSKLHLRLKPSKQDFLEECHQLIITATNVKSIFPFMKVILSELGENGLKFCVELCIRALQTDHQNDPANKSLIYKFIAYLLPKDLEICRACALLVFFLERTVESYKTVYLLYNHPDQEYHVEASPVGNSIRFDVLQILKKDLYFDPEFWNMINLRTNCLQLMSGQLENSNSDQNEKDDLDVNDDNIGVAEDSETPETIHKPEETSHVLEEVPKNSLEPPEIMSPKTSQEVTIFTHRCRLCDKVFKGGNVRRHALAHFRSDKCMFCDKPPTNLAAAVKHFNVHIQQLKKNKPVDEVQIPSSSSGLERKEMTPQVRDSNTKKPAKESKKPKVEPLLQAIRRHVQKVNGQLKKKQKITPPAEHGPSSEVKSELQEKSEHKEHVFEKEGIVDQMPLDPKDTPEKDEESQAAGNTDSLKALEKVKTVVQTSLEEKRSSVGGETVPCPFEGCERPLFSRGVSILDHLLQEHPNDLKCFKLAFRYGEGKCAFCLRKFNSFRHYLDHMDRHKDLLRHHCPHHRCTERFRTLVQLRDHMKVHPNLVLHCCFTGCSQTFGQMMDLQRHERRHYSCNGMAILATNGEVKKKTGALQTPPEHLQQPALVARLPEPITANCADEDSSNHTGAKEKSSLGMVTGSEASSKVQKNVVNGHSGSKDGTPTKLVKEQDDPSQGAKGSKPFVRPSPCAYLDERFISMPKRRKSHNSNSNSNSHFPSAAQTSESSGASQRRHCPKCFITFASDEELQAHLTLKKCTSFFGFDSDDEGR</sequence>
<evidence type="ECO:0000256" key="8">
    <source>
        <dbReference type="ARBA" id="ARBA00023015"/>
    </source>
</evidence>
<dbReference type="GO" id="GO:0005634">
    <property type="term" value="C:nucleus"/>
    <property type="evidence" value="ECO:0007669"/>
    <property type="project" value="UniProtKB-SubCell"/>
</dbReference>
<dbReference type="PANTHER" id="PTHR15507">
    <property type="entry name" value="ZINC FINGER PROTEIN RLF"/>
    <property type="match status" value="1"/>
</dbReference>
<feature type="compositionally biased region" description="Basic and acidic residues" evidence="13">
    <location>
        <begin position="648"/>
        <end position="668"/>
    </location>
</feature>
<keyword evidence="11" id="KW-0539">Nucleus</keyword>
<dbReference type="GO" id="GO:0003677">
    <property type="term" value="F:DNA binding"/>
    <property type="evidence" value="ECO:0007669"/>
    <property type="project" value="UniProtKB-KW"/>
</dbReference>
<dbReference type="InterPro" id="IPR057986">
    <property type="entry name" value="TPR_Rlf/292/654"/>
</dbReference>
<dbReference type="GeneTree" id="ENSGT00950000183034"/>
<dbReference type="AlphaFoldDB" id="A0AAY4BRD7"/>
<keyword evidence="8" id="KW-0805">Transcription regulation</keyword>
<feature type="region of interest" description="Disordered" evidence="13">
    <location>
        <begin position="572"/>
        <end position="695"/>
    </location>
</feature>
<feature type="compositionally biased region" description="Polar residues" evidence="13">
    <location>
        <begin position="913"/>
        <end position="933"/>
    </location>
</feature>
<dbReference type="PANTHER" id="PTHR15507:SF16">
    <property type="entry name" value="ZINC FINGER PROTEIN 654"/>
    <property type="match status" value="1"/>
</dbReference>
<feature type="compositionally biased region" description="Basic residues" evidence="13">
    <location>
        <begin position="619"/>
        <end position="635"/>
    </location>
</feature>
<dbReference type="Gene3D" id="3.30.160.60">
    <property type="entry name" value="Classic Zinc Finger"/>
    <property type="match status" value="1"/>
</dbReference>
<keyword evidence="6 12" id="KW-0863">Zinc-finger</keyword>
<evidence type="ECO:0000256" key="6">
    <source>
        <dbReference type="ARBA" id="ARBA00022771"/>
    </source>
</evidence>
<evidence type="ECO:0000256" key="1">
    <source>
        <dbReference type="ARBA" id="ARBA00004123"/>
    </source>
</evidence>
<dbReference type="SMART" id="SM00355">
    <property type="entry name" value="ZnF_C2H2"/>
    <property type="match status" value="7"/>
</dbReference>
<keyword evidence="7" id="KW-0862">Zinc</keyword>
<evidence type="ECO:0000256" key="5">
    <source>
        <dbReference type="ARBA" id="ARBA00022737"/>
    </source>
</evidence>
<comment type="similarity">
    <text evidence="2">Belongs to the krueppel C2H2-type zinc-finger protein family.</text>
</comment>
<evidence type="ECO:0000256" key="10">
    <source>
        <dbReference type="ARBA" id="ARBA00023163"/>
    </source>
</evidence>
<feature type="region of interest" description="Disordered" evidence="13">
    <location>
        <begin position="973"/>
        <end position="1001"/>
    </location>
</feature>
<keyword evidence="3" id="KW-0597">Phosphoprotein</keyword>
<evidence type="ECO:0000256" key="7">
    <source>
        <dbReference type="ARBA" id="ARBA00022833"/>
    </source>
</evidence>
<dbReference type="PROSITE" id="PS00028">
    <property type="entry name" value="ZINC_FINGER_C2H2_1"/>
    <property type="match status" value="2"/>
</dbReference>
<accession>A0AAY4BRD7</accession>
<evidence type="ECO:0000256" key="3">
    <source>
        <dbReference type="ARBA" id="ARBA00022553"/>
    </source>
</evidence>
<reference evidence="15" key="3">
    <citation type="submission" date="2025-09" db="UniProtKB">
        <authorList>
            <consortium name="Ensembl"/>
        </authorList>
    </citation>
    <scope>IDENTIFICATION</scope>
</reference>
<reference evidence="15 16" key="1">
    <citation type="submission" date="2020-06" db="EMBL/GenBank/DDBJ databases">
        <authorList>
            <consortium name="Wellcome Sanger Institute Data Sharing"/>
        </authorList>
    </citation>
    <scope>NUCLEOTIDE SEQUENCE [LARGE SCALE GENOMIC DNA]</scope>
</reference>
<evidence type="ECO:0000256" key="11">
    <source>
        <dbReference type="ARBA" id="ARBA00023242"/>
    </source>
</evidence>
<dbReference type="GO" id="GO:0000981">
    <property type="term" value="F:DNA-binding transcription factor activity, RNA polymerase II-specific"/>
    <property type="evidence" value="ECO:0007669"/>
    <property type="project" value="TreeGrafter"/>
</dbReference>
<feature type="region of interest" description="Disordered" evidence="13">
    <location>
        <begin position="888"/>
        <end position="959"/>
    </location>
</feature>
<dbReference type="InterPro" id="IPR013087">
    <property type="entry name" value="Znf_C2H2_type"/>
</dbReference>
<keyword evidence="10" id="KW-0804">Transcription</keyword>
<dbReference type="PROSITE" id="PS50157">
    <property type="entry name" value="ZINC_FINGER_C2H2_2"/>
    <property type="match status" value="2"/>
</dbReference>
<dbReference type="Proteomes" id="UP000694580">
    <property type="component" value="Chromosome 5"/>
</dbReference>
<feature type="compositionally biased region" description="Polar residues" evidence="13">
    <location>
        <begin position="991"/>
        <end position="1001"/>
    </location>
</feature>
<evidence type="ECO:0000256" key="12">
    <source>
        <dbReference type="PROSITE-ProRule" id="PRU00042"/>
    </source>
</evidence>
<keyword evidence="16" id="KW-1185">Reference proteome</keyword>
<evidence type="ECO:0000259" key="14">
    <source>
        <dbReference type="PROSITE" id="PS50157"/>
    </source>
</evidence>
<dbReference type="GO" id="GO:0008270">
    <property type="term" value="F:zinc ion binding"/>
    <property type="evidence" value="ECO:0007669"/>
    <property type="project" value="UniProtKB-KW"/>
</dbReference>
<organism evidence="15 16">
    <name type="scientific">Denticeps clupeoides</name>
    <name type="common">denticle herring</name>
    <dbReference type="NCBI Taxonomy" id="299321"/>
    <lineage>
        <taxon>Eukaryota</taxon>
        <taxon>Metazoa</taxon>
        <taxon>Chordata</taxon>
        <taxon>Craniata</taxon>
        <taxon>Vertebrata</taxon>
        <taxon>Euteleostomi</taxon>
        <taxon>Actinopterygii</taxon>
        <taxon>Neopterygii</taxon>
        <taxon>Teleostei</taxon>
        <taxon>Clupei</taxon>
        <taxon>Clupeiformes</taxon>
        <taxon>Denticipitoidei</taxon>
        <taxon>Denticipitidae</taxon>
        <taxon>Denticeps</taxon>
    </lineage>
</organism>
<evidence type="ECO:0000313" key="15">
    <source>
        <dbReference type="Ensembl" id="ENSDCDP00010022741.1"/>
    </source>
</evidence>
<evidence type="ECO:0000313" key="16">
    <source>
        <dbReference type="Proteomes" id="UP000694580"/>
    </source>
</evidence>
<feature type="compositionally biased region" description="Basic and acidic residues" evidence="13">
    <location>
        <begin position="598"/>
        <end position="612"/>
    </location>
</feature>
<dbReference type="InterPro" id="IPR052251">
    <property type="entry name" value="GH-ZnFinger_Regulators"/>
</dbReference>
<gene>
    <name evidence="15" type="primary">ZNF654</name>
</gene>
<evidence type="ECO:0000256" key="13">
    <source>
        <dbReference type="SAM" id="MobiDB-lite"/>
    </source>
</evidence>
<comment type="subcellular location">
    <subcellularLocation>
        <location evidence="1">Nucleus</location>
    </subcellularLocation>
</comment>
<feature type="region of interest" description="Disordered" evidence="13">
    <location>
        <begin position="449"/>
        <end position="479"/>
    </location>
</feature>
<evidence type="ECO:0000256" key="4">
    <source>
        <dbReference type="ARBA" id="ARBA00022723"/>
    </source>
</evidence>
<feature type="domain" description="C2H2-type" evidence="14">
    <location>
        <begin position="791"/>
        <end position="815"/>
    </location>
</feature>
<proteinExistence type="inferred from homology"/>
<keyword evidence="9" id="KW-0238">DNA-binding</keyword>
<keyword evidence="5" id="KW-0677">Repeat</keyword>
<evidence type="ECO:0000256" key="2">
    <source>
        <dbReference type="ARBA" id="ARBA00006991"/>
    </source>
</evidence>
<keyword evidence="4" id="KW-0479">Metal-binding</keyword>
<reference evidence="15" key="2">
    <citation type="submission" date="2025-08" db="UniProtKB">
        <authorList>
            <consortium name="Ensembl"/>
        </authorList>
    </citation>
    <scope>IDENTIFICATION</scope>
</reference>
<name>A0AAY4BRD7_9TELE</name>
<evidence type="ECO:0000256" key="9">
    <source>
        <dbReference type="ARBA" id="ARBA00023125"/>
    </source>
</evidence>
<feature type="domain" description="C2H2-type" evidence="14">
    <location>
        <begin position="821"/>
        <end position="844"/>
    </location>
</feature>
<protein>
    <recommendedName>
        <fullName evidence="14">C2H2-type domain-containing protein</fullName>
    </recommendedName>
</protein>
<dbReference type="Pfam" id="PF25580">
    <property type="entry name" value="TPR_Rlf"/>
    <property type="match status" value="1"/>
</dbReference>
<dbReference type="Ensembl" id="ENSDCDT00010027225.1">
    <property type="protein sequence ID" value="ENSDCDP00010022741.1"/>
    <property type="gene ID" value="ENSDCDG00010013496.1"/>
</dbReference>